<dbReference type="InParanoid" id="A0A2P5ERE1"/>
<evidence type="ECO:0000256" key="7">
    <source>
        <dbReference type="ARBA" id="ARBA00023136"/>
    </source>
</evidence>
<dbReference type="Proteomes" id="UP000237000">
    <property type="component" value="Unassembled WGS sequence"/>
</dbReference>
<evidence type="ECO:0000256" key="1">
    <source>
        <dbReference type="ARBA" id="ARBA00004370"/>
    </source>
</evidence>
<keyword evidence="3" id="KW-0964">Secreted</keyword>
<dbReference type="FunCoup" id="A0A2P5ERE1">
    <property type="interactions" value="700"/>
</dbReference>
<evidence type="ECO:0000256" key="8">
    <source>
        <dbReference type="ARBA" id="ARBA00023180"/>
    </source>
</evidence>
<evidence type="ECO:0000256" key="2">
    <source>
        <dbReference type="ARBA" id="ARBA00004613"/>
    </source>
</evidence>
<dbReference type="AlphaFoldDB" id="A0A2P5ERE1"/>
<evidence type="ECO:0000256" key="4">
    <source>
        <dbReference type="ARBA" id="ARBA00022614"/>
    </source>
</evidence>
<organism evidence="9 10">
    <name type="scientific">Trema orientale</name>
    <name type="common">Charcoal tree</name>
    <name type="synonym">Celtis orientalis</name>
    <dbReference type="NCBI Taxonomy" id="63057"/>
    <lineage>
        <taxon>Eukaryota</taxon>
        <taxon>Viridiplantae</taxon>
        <taxon>Streptophyta</taxon>
        <taxon>Embryophyta</taxon>
        <taxon>Tracheophyta</taxon>
        <taxon>Spermatophyta</taxon>
        <taxon>Magnoliopsida</taxon>
        <taxon>eudicotyledons</taxon>
        <taxon>Gunneridae</taxon>
        <taxon>Pentapetalae</taxon>
        <taxon>rosids</taxon>
        <taxon>fabids</taxon>
        <taxon>Rosales</taxon>
        <taxon>Cannabaceae</taxon>
        <taxon>Trema</taxon>
    </lineage>
</organism>
<dbReference type="InterPro" id="IPR032675">
    <property type="entry name" value="LRR_dom_sf"/>
</dbReference>
<dbReference type="OrthoDB" id="676979at2759"/>
<dbReference type="GO" id="GO:0016020">
    <property type="term" value="C:membrane"/>
    <property type="evidence" value="ECO:0007669"/>
    <property type="project" value="UniProtKB-SubCell"/>
</dbReference>
<keyword evidence="7" id="KW-0472">Membrane</keyword>
<dbReference type="PANTHER" id="PTHR32093:SF131">
    <property type="entry name" value="LEUCINE-RICH REPEAT-CONTAINING N-TERMINAL PLANT-TYPE DOMAIN-CONTAINING PROTEIN"/>
    <property type="match status" value="1"/>
</dbReference>
<dbReference type="InterPro" id="IPR001611">
    <property type="entry name" value="Leu-rich_rpt"/>
</dbReference>
<keyword evidence="5" id="KW-0732">Signal</keyword>
<reference evidence="10" key="1">
    <citation type="submission" date="2016-06" db="EMBL/GenBank/DDBJ databases">
        <title>Parallel loss of symbiosis genes in relatives of nitrogen-fixing non-legume Parasponia.</title>
        <authorList>
            <person name="Van Velzen R."/>
            <person name="Holmer R."/>
            <person name="Bu F."/>
            <person name="Rutten L."/>
            <person name="Van Zeijl A."/>
            <person name="Liu W."/>
            <person name="Santuari L."/>
            <person name="Cao Q."/>
            <person name="Sharma T."/>
            <person name="Shen D."/>
            <person name="Roswanjaya Y."/>
            <person name="Wardhani T."/>
            <person name="Kalhor M.S."/>
            <person name="Jansen J."/>
            <person name="Van den Hoogen J."/>
            <person name="Gungor B."/>
            <person name="Hartog M."/>
            <person name="Hontelez J."/>
            <person name="Verver J."/>
            <person name="Yang W.-C."/>
            <person name="Schijlen E."/>
            <person name="Repin R."/>
            <person name="Schilthuizen M."/>
            <person name="Schranz E."/>
            <person name="Heidstra R."/>
            <person name="Miyata K."/>
            <person name="Fedorova E."/>
            <person name="Kohlen W."/>
            <person name="Bisseling T."/>
            <person name="Smit S."/>
            <person name="Geurts R."/>
        </authorList>
    </citation>
    <scope>NUCLEOTIDE SEQUENCE [LARGE SCALE GENOMIC DNA]</scope>
    <source>
        <strain evidence="10">cv. RG33-2</strain>
    </source>
</reference>
<gene>
    <name evidence="9" type="ORF">TorRG33x02_161290</name>
</gene>
<evidence type="ECO:0000313" key="9">
    <source>
        <dbReference type="EMBL" id="PON88103.1"/>
    </source>
</evidence>
<keyword evidence="6" id="KW-0677">Repeat</keyword>
<dbReference type="SUPFAM" id="SSF52058">
    <property type="entry name" value="L domain-like"/>
    <property type="match status" value="1"/>
</dbReference>
<evidence type="ECO:0000313" key="10">
    <source>
        <dbReference type="Proteomes" id="UP000237000"/>
    </source>
</evidence>
<evidence type="ECO:0000256" key="6">
    <source>
        <dbReference type="ARBA" id="ARBA00022737"/>
    </source>
</evidence>
<dbReference type="Gene3D" id="3.80.10.10">
    <property type="entry name" value="Ribonuclease Inhibitor"/>
    <property type="match status" value="2"/>
</dbReference>
<dbReference type="FunFam" id="3.80.10.10:FF:000041">
    <property type="entry name" value="LRR receptor-like serine/threonine-protein kinase ERECTA"/>
    <property type="match status" value="1"/>
</dbReference>
<dbReference type="Pfam" id="PF00560">
    <property type="entry name" value="LRR_1"/>
    <property type="match status" value="2"/>
</dbReference>
<dbReference type="EMBL" id="JXTC01000109">
    <property type="protein sequence ID" value="PON88103.1"/>
    <property type="molecule type" value="Genomic_DNA"/>
</dbReference>
<keyword evidence="4" id="KW-0433">Leucine-rich repeat</keyword>
<keyword evidence="8" id="KW-0325">Glycoprotein</keyword>
<evidence type="ECO:0000256" key="3">
    <source>
        <dbReference type="ARBA" id="ARBA00022525"/>
    </source>
</evidence>
<dbReference type="InterPro" id="IPR051582">
    <property type="entry name" value="LRR_extensin-like_regulator"/>
</dbReference>
<keyword evidence="10" id="KW-1185">Reference proteome</keyword>
<sequence>MSTQWSGRLEDRVEKVRRVIQDFGKLIVDDPLGVKNSWNGPNPCKYRGFICDNLPDLQGQNAVAGVDFNGFRFAGKDRKLSLGRFIDRLPDLAFFHANSNNFTEVPQIGTDKIRFLYELDLSNSKLTGEFPKQVLGAINLTFLDLRFNQFYGRVPREVFNLDVQVIFINDNNFDQSLPDNLGSTPALYLTFANNRFTGQIPSSIGRARNLLEVLFLNNQFSGCLPYEIGLLNKLTLFDASRNYITGPIPHSFGCLAKIELLNLANNELYGAVPESVCKLRNLGNLSLAGNYFTQVGPECRKLINKKYLDVNKNCILDLPNQRSKYECARFFSKPRRCPNEKYLTYIPCKNQWYHSASETDQQSSAFITGEKIAPAPSTPVTYAALTPRGL</sequence>
<dbReference type="GO" id="GO:0005576">
    <property type="term" value="C:extracellular region"/>
    <property type="evidence" value="ECO:0007669"/>
    <property type="project" value="UniProtKB-SubCell"/>
</dbReference>
<name>A0A2P5ERE1_TREOI</name>
<evidence type="ECO:0000256" key="5">
    <source>
        <dbReference type="ARBA" id="ARBA00022729"/>
    </source>
</evidence>
<protein>
    <submittedName>
        <fullName evidence="9">LRR domain containing protein</fullName>
    </submittedName>
</protein>
<dbReference type="PANTHER" id="PTHR32093">
    <property type="entry name" value="LEUCINE-RICH REPEAT EXTENSIN-LIKE PROTEIN 3-RELATED"/>
    <property type="match status" value="1"/>
</dbReference>
<accession>A0A2P5ERE1</accession>
<comment type="caution">
    <text evidence="9">The sequence shown here is derived from an EMBL/GenBank/DDBJ whole genome shotgun (WGS) entry which is preliminary data.</text>
</comment>
<dbReference type="STRING" id="63057.A0A2P5ERE1"/>
<proteinExistence type="predicted"/>
<comment type="subcellular location">
    <subcellularLocation>
        <location evidence="1">Membrane</location>
    </subcellularLocation>
    <subcellularLocation>
        <location evidence="2">Secreted</location>
    </subcellularLocation>
</comment>